<dbReference type="EMBL" id="BSDI01000032">
    <property type="protein sequence ID" value="GLI00327.1"/>
    <property type="molecule type" value="Genomic_DNA"/>
</dbReference>
<dbReference type="InterPro" id="IPR005149">
    <property type="entry name" value="Tscrpt_reg_PadR_N"/>
</dbReference>
<dbReference type="SUPFAM" id="SSF46785">
    <property type="entry name" value="Winged helix' DNA-binding domain"/>
    <property type="match status" value="1"/>
</dbReference>
<dbReference type="Proteomes" id="UP001144280">
    <property type="component" value="Unassembled WGS sequence"/>
</dbReference>
<dbReference type="Gene3D" id="1.10.10.10">
    <property type="entry name" value="Winged helix-like DNA-binding domain superfamily/Winged helix DNA-binding domain"/>
    <property type="match status" value="1"/>
</dbReference>
<organism evidence="2 3">
    <name type="scientific">Phytohabitans aurantiacus</name>
    <dbReference type="NCBI Taxonomy" id="3016789"/>
    <lineage>
        <taxon>Bacteria</taxon>
        <taxon>Bacillati</taxon>
        <taxon>Actinomycetota</taxon>
        <taxon>Actinomycetes</taxon>
        <taxon>Micromonosporales</taxon>
        <taxon>Micromonosporaceae</taxon>
    </lineage>
</organism>
<name>A0ABQ5R372_9ACTN</name>
<dbReference type="Pfam" id="PF03551">
    <property type="entry name" value="PadR"/>
    <property type="match status" value="1"/>
</dbReference>
<dbReference type="PANTHER" id="PTHR43252:SF7">
    <property type="entry name" value="TRANSCRIPTIONAL REGULATOR YQJI"/>
    <property type="match status" value="1"/>
</dbReference>
<gene>
    <name evidence="2" type="ORF">Pa4123_56030</name>
</gene>
<accession>A0ABQ5R372</accession>
<protein>
    <submittedName>
        <fullName evidence="2">PadR family transcriptional regulator</fullName>
    </submittedName>
</protein>
<sequence>MPMLTTLALVVLELLHEQPMHPYEIQQTIRDRYIDHVVKVRAGSLYHTVERLHRAELIEPIETARAGRRPERTVYAITETGRDEFHAALRELVREPRQEYPAFAAALEMLHTVEGGEAVEMLARRCVRLEVEIAGYAEVLAGVAKRGISRVGLIEVEYAQAMRQAELAWIRGLIDDIQSGTLPWGAMKTEEIR</sequence>
<comment type="caution">
    <text evidence="2">The sequence shown here is derived from an EMBL/GenBank/DDBJ whole genome shotgun (WGS) entry which is preliminary data.</text>
</comment>
<reference evidence="2" key="1">
    <citation type="submission" date="2022-12" db="EMBL/GenBank/DDBJ databases">
        <title>New Phytohabitans aurantiacus sp. RD004123 nov., an actinomycete isolated from soil.</title>
        <authorList>
            <person name="Triningsih D.W."/>
            <person name="Harunari E."/>
            <person name="Igarashi Y."/>
        </authorList>
    </citation>
    <scope>NUCLEOTIDE SEQUENCE</scope>
    <source>
        <strain evidence="2">RD004123</strain>
    </source>
</reference>
<keyword evidence="3" id="KW-1185">Reference proteome</keyword>
<evidence type="ECO:0000313" key="3">
    <source>
        <dbReference type="Proteomes" id="UP001144280"/>
    </source>
</evidence>
<dbReference type="PANTHER" id="PTHR43252">
    <property type="entry name" value="TRANSCRIPTIONAL REGULATOR YQJI"/>
    <property type="match status" value="1"/>
</dbReference>
<evidence type="ECO:0000313" key="2">
    <source>
        <dbReference type="EMBL" id="GLI00327.1"/>
    </source>
</evidence>
<feature type="domain" description="Transcription regulator PadR N-terminal" evidence="1">
    <location>
        <begin position="11"/>
        <end position="86"/>
    </location>
</feature>
<dbReference type="InterPro" id="IPR036388">
    <property type="entry name" value="WH-like_DNA-bd_sf"/>
</dbReference>
<dbReference type="InterPro" id="IPR036390">
    <property type="entry name" value="WH_DNA-bd_sf"/>
</dbReference>
<proteinExistence type="predicted"/>
<evidence type="ECO:0000259" key="1">
    <source>
        <dbReference type="Pfam" id="PF03551"/>
    </source>
</evidence>